<dbReference type="Proteomes" id="UP000541444">
    <property type="component" value="Unassembled WGS sequence"/>
</dbReference>
<gene>
    <name evidence="11" type="ORF">GIB67_041642</name>
</gene>
<comment type="caution">
    <text evidence="11">The sequence shown here is derived from an EMBL/GenBank/DDBJ whole genome shotgun (WGS) entry which is preliminary data.</text>
</comment>
<keyword evidence="5" id="KW-0238">DNA-binding</keyword>
<evidence type="ECO:0000256" key="2">
    <source>
        <dbReference type="ARBA" id="ARBA00022553"/>
    </source>
</evidence>
<proteinExistence type="inferred from homology"/>
<evidence type="ECO:0000256" key="1">
    <source>
        <dbReference type="ARBA" id="ARBA00004123"/>
    </source>
</evidence>
<evidence type="ECO:0000259" key="10">
    <source>
        <dbReference type="PROSITE" id="PS00434"/>
    </source>
</evidence>
<dbReference type="SUPFAM" id="SSF46785">
    <property type="entry name" value="Winged helix' DNA-binding domain"/>
    <property type="match status" value="1"/>
</dbReference>
<keyword evidence="9" id="KW-0175">Coiled coil</keyword>
<keyword evidence="6" id="KW-0804">Transcription</keyword>
<evidence type="ECO:0000256" key="5">
    <source>
        <dbReference type="ARBA" id="ARBA00023125"/>
    </source>
</evidence>
<feature type="domain" description="HSF-type DNA-binding" evidence="10">
    <location>
        <begin position="82"/>
        <end position="106"/>
    </location>
</feature>
<evidence type="ECO:0000313" key="12">
    <source>
        <dbReference type="Proteomes" id="UP000541444"/>
    </source>
</evidence>
<evidence type="ECO:0000256" key="8">
    <source>
        <dbReference type="RuleBase" id="RU004020"/>
    </source>
</evidence>
<accession>A0A7J7MQL8</accession>
<comment type="similarity">
    <text evidence="8">Belongs to the HSF family.</text>
</comment>
<evidence type="ECO:0000256" key="3">
    <source>
        <dbReference type="ARBA" id="ARBA00023015"/>
    </source>
</evidence>
<dbReference type="OrthoDB" id="60033at2759"/>
<dbReference type="PRINTS" id="PR00056">
    <property type="entry name" value="HSFDOMAIN"/>
</dbReference>
<keyword evidence="4" id="KW-0346">Stress response</keyword>
<name>A0A7J7MQL8_9MAGN</name>
<evidence type="ECO:0000256" key="6">
    <source>
        <dbReference type="ARBA" id="ARBA00023163"/>
    </source>
</evidence>
<dbReference type="InterPro" id="IPR000232">
    <property type="entry name" value="HSF_DNA-bd"/>
</dbReference>
<keyword evidence="7" id="KW-0539">Nucleus</keyword>
<dbReference type="PANTHER" id="PTHR10015:SF338">
    <property type="entry name" value="HEAT STRESS TRANSCRIPTION FACTOR A-2"/>
    <property type="match status" value="1"/>
</dbReference>
<dbReference type="EMBL" id="JACGCM010001281">
    <property type="protein sequence ID" value="KAF6157181.1"/>
    <property type="molecule type" value="Genomic_DNA"/>
</dbReference>
<keyword evidence="2" id="KW-0597">Phosphoprotein</keyword>
<feature type="coiled-coil region" evidence="9">
    <location>
        <begin position="160"/>
        <end position="194"/>
    </location>
</feature>
<dbReference type="FunFam" id="1.10.10.10:FF:000057">
    <property type="entry name" value="Heat shock transcription factor 1"/>
    <property type="match status" value="1"/>
</dbReference>
<keyword evidence="3" id="KW-0805">Transcription regulation</keyword>
<dbReference type="SMART" id="SM00415">
    <property type="entry name" value="HSF"/>
    <property type="match status" value="1"/>
</dbReference>
<organism evidence="11 12">
    <name type="scientific">Kingdonia uniflora</name>
    <dbReference type="NCBI Taxonomy" id="39325"/>
    <lineage>
        <taxon>Eukaryota</taxon>
        <taxon>Viridiplantae</taxon>
        <taxon>Streptophyta</taxon>
        <taxon>Embryophyta</taxon>
        <taxon>Tracheophyta</taxon>
        <taxon>Spermatophyta</taxon>
        <taxon>Magnoliopsida</taxon>
        <taxon>Ranunculales</taxon>
        <taxon>Circaeasteraceae</taxon>
        <taxon>Kingdonia</taxon>
    </lineage>
</organism>
<dbReference type="PANTHER" id="PTHR10015">
    <property type="entry name" value="HEAT SHOCK TRANSCRIPTION FACTOR"/>
    <property type="match status" value="1"/>
</dbReference>
<dbReference type="GO" id="GO:0005634">
    <property type="term" value="C:nucleus"/>
    <property type="evidence" value="ECO:0007669"/>
    <property type="project" value="UniProtKB-SubCell"/>
</dbReference>
<dbReference type="GO" id="GO:0000978">
    <property type="term" value="F:RNA polymerase II cis-regulatory region sequence-specific DNA binding"/>
    <property type="evidence" value="ECO:0007669"/>
    <property type="project" value="TreeGrafter"/>
</dbReference>
<evidence type="ECO:0000256" key="9">
    <source>
        <dbReference type="SAM" id="Coils"/>
    </source>
</evidence>
<reference evidence="11 12" key="1">
    <citation type="journal article" date="2020" name="IScience">
        <title>Genome Sequencing of the Endangered Kingdonia uniflora (Circaeasteraceae, Ranunculales) Reveals Potential Mechanisms of Evolutionary Specialization.</title>
        <authorList>
            <person name="Sun Y."/>
            <person name="Deng T."/>
            <person name="Zhang A."/>
            <person name="Moore M.J."/>
            <person name="Landis J.B."/>
            <person name="Lin N."/>
            <person name="Zhang H."/>
            <person name="Zhang X."/>
            <person name="Huang J."/>
            <person name="Zhang X."/>
            <person name="Sun H."/>
            <person name="Wang H."/>
        </authorList>
    </citation>
    <scope>NUCLEOTIDE SEQUENCE [LARGE SCALE GENOMIC DNA]</scope>
    <source>
        <strain evidence="11">TB1705</strain>
        <tissue evidence="11">Leaf</tissue>
    </source>
</reference>
<dbReference type="Gene3D" id="1.10.10.10">
    <property type="entry name" value="Winged helix-like DNA-binding domain superfamily/Winged helix DNA-binding domain"/>
    <property type="match status" value="1"/>
</dbReference>
<evidence type="ECO:0000313" key="11">
    <source>
        <dbReference type="EMBL" id="KAF6157181.1"/>
    </source>
</evidence>
<keyword evidence="12" id="KW-1185">Reference proteome</keyword>
<sequence>MTMEEMMIPLPVVKEEEVVMVVGKDGFAAQPMLGLHDMGPPPFLTKTFEMVEDPITDSIVSWNSAKNSFVVWDLCQFATTLLPKYFKHGNFSSFIRQLNTYGFRKVDPDRWEFANEGFLGEQKHLLKNIKRRRHVSRSTQQQEGFTTCVDLGLYGLECEIDKLKKDRNVLMVEIVKLRQQQQNSQQQLVSIEEKLKGAGKKQQLMMRFLARALKTPSFMQQLVLMTEKKKNKELGGFGKKRRLPSVENFQEEALSAIMSVPQPQEVPKLETNIEMFLRDKSDSIYTSGDCALGPVDDIMWEELLSVEKLVEEHWSEIDVEVAGFVSNSPEWGEDVQDLVEQLGTPWLKLEEEHLGLKW</sequence>
<dbReference type="InterPro" id="IPR036388">
    <property type="entry name" value="WH-like_DNA-bd_sf"/>
</dbReference>
<dbReference type="GO" id="GO:0003700">
    <property type="term" value="F:DNA-binding transcription factor activity"/>
    <property type="evidence" value="ECO:0007669"/>
    <property type="project" value="InterPro"/>
</dbReference>
<dbReference type="InterPro" id="IPR036390">
    <property type="entry name" value="WH_DNA-bd_sf"/>
</dbReference>
<evidence type="ECO:0000256" key="4">
    <source>
        <dbReference type="ARBA" id="ARBA00023016"/>
    </source>
</evidence>
<evidence type="ECO:0000256" key="7">
    <source>
        <dbReference type="ARBA" id="ARBA00023242"/>
    </source>
</evidence>
<dbReference type="GO" id="GO:0006357">
    <property type="term" value="P:regulation of transcription by RNA polymerase II"/>
    <property type="evidence" value="ECO:0007669"/>
    <property type="project" value="TreeGrafter"/>
</dbReference>
<comment type="subcellular location">
    <subcellularLocation>
        <location evidence="1">Nucleus</location>
    </subcellularLocation>
</comment>
<dbReference type="GO" id="GO:0034605">
    <property type="term" value="P:cellular response to heat"/>
    <property type="evidence" value="ECO:0007669"/>
    <property type="project" value="TreeGrafter"/>
</dbReference>
<protein>
    <recommendedName>
        <fullName evidence="10">HSF-type DNA-binding domain-containing protein</fullName>
    </recommendedName>
</protein>
<dbReference type="PROSITE" id="PS00434">
    <property type="entry name" value="HSF_DOMAIN"/>
    <property type="match status" value="1"/>
</dbReference>
<dbReference type="AlphaFoldDB" id="A0A7J7MQL8"/>
<dbReference type="Pfam" id="PF00447">
    <property type="entry name" value="HSF_DNA-bind"/>
    <property type="match status" value="1"/>
</dbReference>